<sequence length="128" mass="13991">MALCENWKNYNVNASMNIKFVETDLGSIASDRESAAAIFADRDLPRVVNVSSLGIKYTKQTFDDPHLNSISPENIDSGMYNHMKPEALRDMAQKITRSPENANDALTKTSERGCATGIAAALALDLPD</sequence>
<proteinExistence type="predicted"/>
<dbReference type="Proteomes" id="UP000016929">
    <property type="component" value="Unassembled WGS sequence"/>
</dbReference>
<gene>
    <name evidence="1" type="ORF">FOC4_g10005874</name>
    <name evidence="2" type="ORF">FOC4_g10005876</name>
</gene>
<dbReference type="HOGENOM" id="CLU_1959634_0_0_1"/>
<dbReference type="EMBL" id="KB726570">
    <property type="protein sequence ID" value="EMT67767.1"/>
    <property type="molecule type" value="Genomic_DNA"/>
</dbReference>
<evidence type="ECO:0000313" key="1">
    <source>
        <dbReference type="EMBL" id="EMT67765.1"/>
    </source>
</evidence>
<evidence type="ECO:0000313" key="2">
    <source>
        <dbReference type="EMBL" id="EMT67767.1"/>
    </source>
</evidence>
<keyword evidence="3" id="KW-1185">Reference proteome</keyword>
<reference evidence="3" key="3">
    <citation type="journal article" date="2014" name="PLoS ONE">
        <title>Genome and Transcriptome Analysis of the Fungal Pathogen Fusarium oxysporum f. sp. cubense Causing Banana Vascular Wilt Disease.</title>
        <authorList>
            <person name="Guo L."/>
            <person name="Han L."/>
            <person name="Yang L."/>
            <person name="Zeng H."/>
            <person name="Fan D."/>
            <person name="Zhu Y."/>
            <person name="Feng Y."/>
            <person name="Wang G."/>
            <person name="Peng C."/>
            <person name="Jiang X."/>
            <person name="Zhou D."/>
            <person name="Ni P."/>
            <person name="Liang C."/>
            <person name="Liu L."/>
            <person name="Wang J."/>
            <person name="Mao C."/>
            <person name="Fang X."/>
            <person name="Peng M."/>
            <person name="Huang J."/>
        </authorList>
    </citation>
    <scope>NUCLEOTIDE SEQUENCE [LARGE SCALE GENOMIC DNA]</scope>
    <source>
        <strain evidence="3">race 4</strain>
    </source>
</reference>
<organism evidence="1 3">
    <name type="scientific">Fusarium oxysporum f. sp. cubense (strain race 4)</name>
    <name type="common">Panama disease fungus</name>
    <dbReference type="NCBI Taxonomy" id="2502994"/>
    <lineage>
        <taxon>Eukaryota</taxon>
        <taxon>Fungi</taxon>
        <taxon>Dikarya</taxon>
        <taxon>Ascomycota</taxon>
        <taxon>Pezizomycotina</taxon>
        <taxon>Sordariomycetes</taxon>
        <taxon>Hypocreomycetidae</taxon>
        <taxon>Hypocreales</taxon>
        <taxon>Nectriaceae</taxon>
        <taxon>Fusarium</taxon>
        <taxon>Fusarium oxysporum species complex</taxon>
    </lineage>
</organism>
<name>N1RZT4_FUSC4</name>
<dbReference type="EMBL" id="KB726570">
    <property type="protein sequence ID" value="EMT67765.1"/>
    <property type="molecule type" value="Genomic_DNA"/>
</dbReference>
<reference evidence="1" key="2">
    <citation type="submission" date="2012-09" db="EMBL/GenBank/DDBJ databases">
        <title>Genome Sequencing and Comparative Transcriptomics of Race1 and Race4 of Banana pathogen: Fusarium oxysporum f.sp. Cubense.</title>
        <authorList>
            <person name="Fang X."/>
            <person name="Huang J."/>
        </authorList>
    </citation>
    <scope>NUCLEOTIDE SEQUENCE</scope>
    <source>
        <strain evidence="1">Race 4</strain>
    </source>
</reference>
<dbReference type="AlphaFoldDB" id="N1RZT4"/>
<reference evidence="3" key="1">
    <citation type="submission" date="2012-09" db="EMBL/GenBank/DDBJ databases">
        <title>Genome sequencing and comparative transcriptomics of race 1 and race 4 of banana pathogen: Fusarium oxysporum f. sp. cubense.</title>
        <authorList>
            <person name="Fang X."/>
            <person name="Huang J."/>
        </authorList>
    </citation>
    <scope>NUCLEOTIDE SEQUENCE [LARGE SCALE GENOMIC DNA]</scope>
    <source>
        <strain evidence="3">race 4</strain>
    </source>
</reference>
<accession>N1RZT4</accession>
<protein>
    <submittedName>
        <fullName evidence="1">Uncharacterized protein</fullName>
    </submittedName>
</protein>
<evidence type="ECO:0000313" key="3">
    <source>
        <dbReference type="Proteomes" id="UP000016929"/>
    </source>
</evidence>